<dbReference type="Pfam" id="PF13365">
    <property type="entry name" value="Trypsin_2"/>
    <property type="match status" value="1"/>
</dbReference>
<dbReference type="SUPFAM" id="SSF50494">
    <property type="entry name" value="Trypsin-like serine proteases"/>
    <property type="match status" value="1"/>
</dbReference>
<dbReference type="Gene3D" id="2.40.10.10">
    <property type="entry name" value="Trypsin-like serine proteases"/>
    <property type="match status" value="2"/>
</dbReference>
<dbReference type="eggNOG" id="COG3591">
    <property type="taxonomic scope" value="Bacteria"/>
</dbReference>
<dbReference type="InterPro" id="IPR043504">
    <property type="entry name" value="Peptidase_S1_PA_chymotrypsin"/>
</dbReference>
<evidence type="ECO:0008006" key="3">
    <source>
        <dbReference type="Google" id="ProtNLM"/>
    </source>
</evidence>
<accession>A0A059G4H7</accession>
<reference evidence="1 2" key="1">
    <citation type="journal article" date="2014" name="Antonie Van Leeuwenhoek">
        <title>Hyphomonas beringensis sp. nov. and Hyphomonas chukchiensis sp. nov., isolated from surface seawater of the Bering Sea and Chukchi Sea.</title>
        <authorList>
            <person name="Li C."/>
            <person name="Lai Q."/>
            <person name="Li G."/>
            <person name="Dong C."/>
            <person name="Wang J."/>
            <person name="Liao Y."/>
            <person name="Shao Z."/>
        </authorList>
    </citation>
    <scope>NUCLEOTIDE SEQUENCE [LARGE SCALE GENOMIC DNA]</scope>
    <source>
        <strain evidence="1 2">SCH89</strain>
    </source>
</reference>
<evidence type="ECO:0000313" key="1">
    <source>
        <dbReference type="EMBL" id="KDA01721.1"/>
    </source>
</evidence>
<name>A0A059G4H7_9PROT</name>
<protein>
    <recommendedName>
        <fullName evidence="3">Serine protease</fullName>
    </recommendedName>
</protein>
<organism evidence="1 2">
    <name type="scientific">Hyphomonas oceanitis SCH89</name>
    <dbReference type="NCBI Taxonomy" id="1280953"/>
    <lineage>
        <taxon>Bacteria</taxon>
        <taxon>Pseudomonadati</taxon>
        <taxon>Pseudomonadota</taxon>
        <taxon>Alphaproteobacteria</taxon>
        <taxon>Hyphomonadales</taxon>
        <taxon>Hyphomonadaceae</taxon>
        <taxon>Hyphomonas</taxon>
    </lineage>
</organism>
<dbReference type="STRING" id="1280953.HOC_13823"/>
<gene>
    <name evidence="1" type="ORF">HOC_13823</name>
</gene>
<dbReference type="AlphaFoldDB" id="A0A059G4H7"/>
<dbReference type="Proteomes" id="UP000024942">
    <property type="component" value="Unassembled WGS sequence"/>
</dbReference>
<evidence type="ECO:0000313" key="2">
    <source>
        <dbReference type="Proteomes" id="UP000024942"/>
    </source>
</evidence>
<dbReference type="OrthoDB" id="500593at2"/>
<dbReference type="InterPro" id="IPR009003">
    <property type="entry name" value="Peptidase_S1_PA"/>
</dbReference>
<keyword evidence="2" id="KW-1185">Reference proteome</keyword>
<dbReference type="RefSeq" id="WP_035539557.1">
    <property type="nucleotide sequence ID" value="NZ_ARYL01000022.1"/>
</dbReference>
<proteinExistence type="predicted"/>
<sequence>MVIFSRPLILTGSAVVGFSVGFLLLSEFKSDARRLVGGGVESVLAIVATSERTEVKADNLDQKSLFHPGCFGNVDLNCPAGFGSIVATPPENAIPTLEKAADFNSTSRFVEWGENVVRIDILSQSTTTIVGENRKSQDSRRLSVCTGLRISDDYIVSAGHCFAGASLDDRGDDLSHEIGVIFGYMNHMTTAEWRPAELCGSAYDSGIDLALLSVTSCSADRVTGISAVSDAVEGQELLILHHPNGYPLRLSRINCRLLSSGLDQLPAYFLHSCGTLGGSSGAPIFDEYTGNLIAFHVGTDSSVDQPVQPAVSASLGLGALGINVSPVD</sequence>
<dbReference type="EMBL" id="ARYL01000022">
    <property type="protein sequence ID" value="KDA01721.1"/>
    <property type="molecule type" value="Genomic_DNA"/>
</dbReference>
<comment type="caution">
    <text evidence="1">The sequence shown here is derived from an EMBL/GenBank/DDBJ whole genome shotgun (WGS) entry which is preliminary data.</text>
</comment>